<protein>
    <recommendedName>
        <fullName evidence="3">prolyl oligopeptidase</fullName>
        <ecNumber evidence="3">3.4.21.26</ecNumber>
    </recommendedName>
</protein>
<reference evidence="10 11" key="1">
    <citation type="submission" date="2021-02" db="EMBL/GenBank/DDBJ databases">
        <title>De Novo genome assembly of isolated myxobacteria.</title>
        <authorList>
            <person name="Stevens D.C."/>
        </authorList>
    </citation>
    <scope>NUCLEOTIDE SEQUENCE [LARGE SCALE GENOMIC DNA]</scope>
    <source>
        <strain evidence="11">SCPEA02</strain>
    </source>
</reference>
<dbReference type="Pfam" id="PF00326">
    <property type="entry name" value="Peptidase_S9"/>
    <property type="match status" value="1"/>
</dbReference>
<dbReference type="PANTHER" id="PTHR42881:SF2">
    <property type="entry name" value="PROLYL ENDOPEPTIDASE"/>
    <property type="match status" value="1"/>
</dbReference>
<comment type="similarity">
    <text evidence="2">Belongs to the peptidase S9A family.</text>
</comment>
<accession>A0ABX7NPG1</accession>
<dbReference type="SUPFAM" id="SSF53474">
    <property type="entry name" value="alpha/beta-Hydrolases"/>
    <property type="match status" value="1"/>
</dbReference>
<evidence type="ECO:0000256" key="1">
    <source>
        <dbReference type="ARBA" id="ARBA00001070"/>
    </source>
</evidence>
<comment type="catalytic activity">
    <reaction evidence="1">
        <text>Hydrolysis of Pro-|-Xaa &gt;&gt; Ala-|-Xaa in oligopeptides.</text>
        <dbReference type="EC" id="3.4.21.26"/>
    </reaction>
</comment>
<dbReference type="Proteomes" id="UP000662747">
    <property type="component" value="Chromosome"/>
</dbReference>
<keyword evidence="4" id="KW-0645">Protease</keyword>
<evidence type="ECO:0000313" key="11">
    <source>
        <dbReference type="Proteomes" id="UP000662747"/>
    </source>
</evidence>
<feature type="domain" description="Peptidase S9A N-terminal" evidence="9">
    <location>
        <begin position="56"/>
        <end position="456"/>
    </location>
</feature>
<evidence type="ECO:0000256" key="2">
    <source>
        <dbReference type="ARBA" id="ARBA00005228"/>
    </source>
</evidence>
<keyword evidence="5" id="KW-0378">Hydrolase</keyword>
<dbReference type="EMBL" id="CP071090">
    <property type="protein sequence ID" value="QSQ19276.1"/>
    <property type="molecule type" value="Genomic_DNA"/>
</dbReference>
<dbReference type="EC" id="3.4.21.26" evidence="3"/>
<dbReference type="PRINTS" id="PR00862">
    <property type="entry name" value="PROLIGOPTASE"/>
</dbReference>
<dbReference type="InterPro" id="IPR051167">
    <property type="entry name" value="Prolyl_oligopep/macrocyclase"/>
</dbReference>
<gene>
    <name evidence="10" type="ORF">JY651_28495</name>
</gene>
<evidence type="ECO:0000256" key="5">
    <source>
        <dbReference type="ARBA" id="ARBA00022801"/>
    </source>
</evidence>
<dbReference type="PROSITE" id="PS51257">
    <property type="entry name" value="PROKAR_LIPOPROTEIN"/>
    <property type="match status" value="1"/>
</dbReference>
<evidence type="ECO:0000313" key="10">
    <source>
        <dbReference type="EMBL" id="QSQ19276.1"/>
    </source>
</evidence>
<keyword evidence="11" id="KW-1185">Reference proteome</keyword>
<proteinExistence type="inferred from homology"/>
<dbReference type="InterPro" id="IPR029058">
    <property type="entry name" value="AB_hydrolase_fold"/>
</dbReference>
<dbReference type="Pfam" id="PF02897">
    <property type="entry name" value="Peptidase_S9_N"/>
    <property type="match status" value="1"/>
</dbReference>
<sequence length="741" mass="82444">MRKLLVPALLSLVACASQKEAAREELPASASAAPGGMTRPAIPASAQEESSRMSYPASRAEAQVDTLHGVQVADPYRWLEDEKAPEVQAWMKAQDALARGELAKMPGRDALARRFKELFYADSISPPSRRNGRFFFVRTHKDKEKSIVYWRPSEHGTEKVLLDPNTWSKDGTISMGMWAPSWDGKKVVFSQKPNAADEAVLHVMDVDTGEWSKVDVIEGGKYASPKWTPDNQGFYYEWLPTDPSIPVDARPGYTTIRYHKLGTDPKTDALVYPRTGDPTTFLQSDLSRDGKYLFVYVIRGWSENDIYWKRPGEKDFRLLVKGNGAKYELTAWKDRFYVTTDEGASRQRVFVVDPAKPERAQWKEIVPEDPVAALQSTKVIGGHLALEYLKDAATEVRVATLDGKPVRTVQLPGVGAASNLVGLEDLDEAYYVFTSFTTPRLVYKTSVSTGKSEEWARVDLPMDPDAYTVQQVFYPSKDGTRVPMFLVYRKGLKQDGTAPTLLYGYGGFNVSMEPVFRASILPWLDAGGVYAVANLRGGGEYGKAWHDAGRLERKQNVFDDFNAAAEYLIKEKYTQPRRLAIHGGSNGGLLVGAAMTQRPELYGAVVCAVPLLDMVRYHLFGSGRTWIPEYGTPEKPEEFKTLYAYSPYHHVRPDVRYPALLMMSSDHDDRVDPMHARKFVAAVQNAAGNRSAALLRIEANAGHGGADQVAKQIESSADLFAFLFHALEVEMRQGGVAAQGR</sequence>
<evidence type="ECO:0000256" key="7">
    <source>
        <dbReference type="SAM" id="MobiDB-lite"/>
    </source>
</evidence>
<keyword evidence="6" id="KW-0720">Serine protease</keyword>
<dbReference type="InterPro" id="IPR001375">
    <property type="entry name" value="Peptidase_S9_cat"/>
</dbReference>
<dbReference type="InterPro" id="IPR002470">
    <property type="entry name" value="Peptidase_S9A"/>
</dbReference>
<dbReference type="InterPro" id="IPR002471">
    <property type="entry name" value="Pept_S9_AS"/>
</dbReference>
<evidence type="ECO:0000259" key="8">
    <source>
        <dbReference type="Pfam" id="PF00326"/>
    </source>
</evidence>
<dbReference type="PANTHER" id="PTHR42881">
    <property type="entry name" value="PROLYL ENDOPEPTIDASE"/>
    <property type="match status" value="1"/>
</dbReference>
<dbReference type="InterPro" id="IPR023302">
    <property type="entry name" value="Pept_S9A_N"/>
</dbReference>
<evidence type="ECO:0000256" key="6">
    <source>
        <dbReference type="ARBA" id="ARBA00022825"/>
    </source>
</evidence>
<dbReference type="SUPFAM" id="SSF50993">
    <property type="entry name" value="Peptidase/esterase 'gauge' domain"/>
    <property type="match status" value="1"/>
</dbReference>
<evidence type="ECO:0000256" key="3">
    <source>
        <dbReference type="ARBA" id="ARBA00011897"/>
    </source>
</evidence>
<evidence type="ECO:0000256" key="4">
    <source>
        <dbReference type="ARBA" id="ARBA00022670"/>
    </source>
</evidence>
<feature type="region of interest" description="Disordered" evidence="7">
    <location>
        <begin position="26"/>
        <end position="54"/>
    </location>
</feature>
<evidence type="ECO:0000259" key="9">
    <source>
        <dbReference type="Pfam" id="PF02897"/>
    </source>
</evidence>
<organism evidence="10 11">
    <name type="scientific">Pyxidicoccus parkwayensis</name>
    <dbReference type="NCBI Taxonomy" id="2813578"/>
    <lineage>
        <taxon>Bacteria</taxon>
        <taxon>Pseudomonadati</taxon>
        <taxon>Myxococcota</taxon>
        <taxon>Myxococcia</taxon>
        <taxon>Myxococcales</taxon>
        <taxon>Cystobacterineae</taxon>
        <taxon>Myxococcaceae</taxon>
        <taxon>Pyxidicoccus</taxon>
    </lineage>
</organism>
<dbReference type="Gene3D" id="3.40.50.1820">
    <property type="entry name" value="alpha/beta hydrolase"/>
    <property type="match status" value="1"/>
</dbReference>
<dbReference type="Gene3D" id="2.130.10.120">
    <property type="entry name" value="Prolyl oligopeptidase, N-terminal domain"/>
    <property type="match status" value="1"/>
</dbReference>
<feature type="domain" description="Peptidase S9 prolyl oligopeptidase catalytic" evidence="8">
    <location>
        <begin position="516"/>
        <end position="728"/>
    </location>
</feature>
<name>A0ABX7NPG1_9BACT</name>
<dbReference type="PROSITE" id="PS00708">
    <property type="entry name" value="PRO_ENDOPEP_SER"/>
    <property type="match status" value="1"/>
</dbReference>